<protein>
    <submittedName>
        <fullName evidence="1">Uncharacterized protein</fullName>
    </submittedName>
</protein>
<name>A0A6L8UZX9_9BACL</name>
<comment type="caution">
    <text evidence="1">The sequence shown here is derived from an EMBL/GenBank/DDBJ whole genome shotgun (WGS) entry which is preliminary data.</text>
</comment>
<sequence length="76" mass="8603">MRRSSLDEIQRKGTLGGFHVYFVGLNPTGCSIGRHYEAFSLQLVGIHPMRLRIYADKTWFHWNSSNGTFSGAGEEI</sequence>
<dbReference type="Proteomes" id="UP000481087">
    <property type="component" value="Unassembled WGS sequence"/>
</dbReference>
<dbReference type="EMBL" id="WTUZ01000015">
    <property type="protein sequence ID" value="MZQ82796.1"/>
    <property type="molecule type" value="Genomic_DNA"/>
</dbReference>
<gene>
    <name evidence="1" type="ORF">GQF01_11850</name>
</gene>
<dbReference type="AlphaFoldDB" id="A0A6L8UZX9"/>
<dbReference type="RefSeq" id="WP_161406974.1">
    <property type="nucleotide sequence ID" value="NZ_WTUZ01000015.1"/>
</dbReference>
<evidence type="ECO:0000313" key="2">
    <source>
        <dbReference type="Proteomes" id="UP000481087"/>
    </source>
</evidence>
<organism evidence="1 2">
    <name type="scientific">Paenibacillus silvestris</name>
    <dbReference type="NCBI Taxonomy" id="2606219"/>
    <lineage>
        <taxon>Bacteria</taxon>
        <taxon>Bacillati</taxon>
        <taxon>Bacillota</taxon>
        <taxon>Bacilli</taxon>
        <taxon>Bacillales</taxon>
        <taxon>Paenibacillaceae</taxon>
        <taxon>Paenibacillus</taxon>
    </lineage>
</organism>
<accession>A0A6L8UZX9</accession>
<keyword evidence="2" id="KW-1185">Reference proteome</keyword>
<reference evidence="1 2" key="1">
    <citation type="submission" date="2019-12" db="EMBL/GenBank/DDBJ databases">
        <title>Paenibacillus sp. nov. sp. isolated from soil.</title>
        <authorList>
            <person name="Kim J."/>
            <person name="Jeong S.E."/>
            <person name="Jung H.S."/>
            <person name="Jeon C.O."/>
        </authorList>
    </citation>
    <scope>NUCLEOTIDE SEQUENCE [LARGE SCALE GENOMIC DNA]</scope>
    <source>
        <strain evidence="1 2">5J-6</strain>
    </source>
</reference>
<proteinExistence type="predicted"/>
<evidence type="ECO:0000313" key="1">
    <source>
        <dbReference type="EMBL" id="MZQ82796.1"/>
    </source>
</evidence>